<evidence type="ECO:0008006" key="4">
    <source>
        <dbReference type="Google" id="ProtNLM"/>
    </source>
</evidence>
<protein>
    <recommendedName>
        <fullName evidence="4">PEP-CTERM sorting domain-containing protein</fullName>
    </recommendedName>
</protein>
<dbReference type="STRING" id="313628.LNTAR_05416"/>
<evidence type="ECO:0000313" key="2">
    <source>
        <dbReference type="EMBL" id="EDM27525.1"/>
    </source>
</evidence>
<feature type="signal peptide" evidence="1">
    <location>
        <begin position="1"/>
        <end position="33"/>
    </location>
</feature>
<dbReference type="AlphaFoldDB" id="A6DLS0"/>
<organism evidence="2 3">
    <name type="scientific">Lentisphaera araneosa HTCC2155</name>
    <dbReference type="NCBI Taxonomy" id="313628"/>
    <lineage>
        <taxon>Bacteria</taxon>
        <taxon>Pseudomonadati</taxon>
        <taxon>Lentisphaerota</taxon>
        <taxon>Lentisphaeria</taxon>
        <taxon>Lentisphaerales</taxon>
        <taxon>Lentisphaeraceae</taxon>
        <taxon>Lentisphaera</taxon>
    </lineage>
</organism>
<dbReference type="RefSeq" id="WP_007278829.1">
    <property type="nucleotide sequence ID" value="NZ_ABCK01000009.1"/>
</dbReference>
<sequence>MKLQKCVTMSVFSKFKLAKTLILLILSSQVSYGQSTLVTIAEDPFATTSSLSNTNEFNFNDLETGFNYNLAWDNVGSFDQVYVRSANKYGGAIDENTGLGSNYSYVKNAYNIQNSTLTLDTPSSYFGMWWSAGDSSNLLTFYNDDQIVSQYSTASMFGSLALGQDYYGNPLTGENSGQPYAFINFYGDAETTWDKIKLSTTGSGGFESDNYTTRVETFNPETDSQEALGSIIAEVSGTETTNVDTPSEDWAWAFDESAPGAPNPPFFALLFFLAAFIKTKFLA</sequence>
<dbReference type="eggNOG" id="ENOG50333F7">
    <property type="taxonomic scope" value="Bacteria"/>
</dbReference>
<comment type="caution">
    <text evidence="2">The sequence shown here is derived from an EMBL/GenBank/DDBJ whole genome shotgun (WGS) entry which is preliminary data.</text>
</comment>
<proteinExistence type="predicted"/>
<evidence type="ECO:0000256" key="1">
    <source>
        <dbReference type="SAM" id="SignalP"/>
    </source>
</evidence>
<evidence type="ECO:0000313" key="3">
    <source>
        <dbReference type="Proteomes" id="UP000004947"/>
    </source>
</evidence>
<gene>
    <name evidence="2" type="ORF">LNTAR_05416</name>
</gene>
<accession>A6DLS0</accession>
<dbReference type="EMBL" id="ABCK01000009">
    <property type="protein sequence ID" value="EDM27525.1"/>
    <property type="molecule type" value="Genomic_DNA"/>
</dbReference>
<keyword evidence="3" id="KW-1185">Reference proteome</keyword>
<name>A6DLS0_9BACT</name>
<reference evidence="2 3" key="1">
    <citation type="journal article" date="2010" name="J. Bacteriol.">
        <title>Genome sequence of Lentisphaera araneosa HTCC2155T, the type species of the order Lentisphaerales in the phylum Lentisphaerae.</title>
        <authorList>
            <person name="Thrash J.C."/>
            <person name="Cho J.C."/>
            <person name="Vergin K.L."/>
            <person name="Morris R.M."/>
            <person name="Giovannoni S.J."/>
        </authorList>
    </citation>
    <scope>NUCLEOTIDE SEQUENCE [LARGE SCALE GENOMIC DNA]</scope>
    <source>
        <strain evidence="2 3">HTCC2155</strain>
    </source>
</reference>
<keyword evidence="1" id="KW-0732">Signal</keyword>
<feature type="chain" id="PRO_5002694108" description="PEP-CTERM sorting domain-containing protein" evidence="1">
    <location>
        <begin position="34"/>
        <end position="283"/>
    </location>
</feature>
<dbReference type="Proteomes" id="UP000004947">
    <property type="component" value="Unassembled WGS sequence"/>
</dbReference>